<comment type="similarity">
    <text evidence="2 9">Belongs to the cytochrome P450 family.</text>
</comment>
<dbReference type="PRINTS" id="PR00385">
    <property type="entry name" value="P450"/>
</dbReference>
<evidence type="ECO:0000256" key="6">
    <source>
        <dbReference type="ARBA" id="ARBA00023004"/>
    </source>
</evidence>
<gene>
    <name evidence="12" type="primary">LOC111466484</name>
</gene>
<keyword evidence="10" id="KW-1133">Transmembrane helix</keyword>
<dbReference type="OrthoDB" id="2789670at2759"/>
<keyword evidence="10" id="KW-0472">Membrane</keyword>
<dbReference type="SUPFAM" id="SSF48264">
    <property type="entry name" value="Cytochrome P450"/>
    <property type="match status" value="1"/>
</dbReference>
<dbReference type="InterPro" id="IPR036396">
    <property type="entry name" value="Cyt_P450_sf"/>
</dbReference>
<name>A0A6J1HTM0_CUCMA</name>
<dbReference type="PANTHER" id="PTHR47955">
    <property type="entry name" value="CYTOCHROME P450 FAMILY 71 PROTEIN"/>
    <property type="match status" value="1"/>
</dbReference>
<reference evidence="12" key="1">
    <citation type="submission" date="2025-08" db="UniProtKB">
        <authorList>
            <consortium name="RefSeq"/>
        </authorList>
    </citation>
    <scope>IDENTIFICATION</scope>
    <source>
        <tissue evidence="12">Young leaves</tissue>
    </source>
</reference>
<dbReference type="PROSITE" id="PS00086">
    <property type="entry name" value="CYTOCHROME_P450"/>
    <property type="match status" value="1"/>
</dbReference>
<evidence type="ECO:0000256" key="5">
    <source>
        <dbReference type="ARBA" id="ARBA00023002"/>
    </source>
</evidence>
<dbReference type="CDD" id="cd11072">
    <property type="entry name" value="CYP71-like"/>
    <property type="match status" value="1"/>
</dbReference>
<organism evidence="11 12">
    <name type="scientific">Cucurbita maxima</name>
    <name type="common">Pumpkin</name>
    <name type="synonym">Winter squash</name>
    <dbReference type="NCBI Taxonomy" id="3661"/>
    <lineage>
        <taxon>Eukaryota</taxon>
        <taxon>Viridiplantae</taxon>
        <taxon>Streptophyta</taxon>
        <taxon>Embryophyta</taxon>
        <taxon>Tracheophyta</taxon>
        <taxon>Spermatophyta</taxon>
        <taxon>Magnoliopsida</taxon>
        <taxon>eudicotyledons</taxon>
        <taxon>Gunneridae</taxon>
        <taxon>Pentapetalae</taxon>
        <taxon>rosids</taxon>
        <taxon>fabids</taxon>
        <taxon>Cucurbitales</taxon>
        <taxon>Cucurbitaceae</taxon>
        <taxon>Cucurbiteae</taxon>
        <taxon>Cucurbita</taxon>
    </lineage>
</organism>
<dbReference type="InterPro" id="IPR001128">
    <property type="entry name" value="Cyt_P450"/>
</dbReference>
<dbReference type="PANTHER" id="PTHR47955:SF19">
    <property type="entry name" value="CYTOCHROME P450 71A9-LIKE ISOFORM X1"/>
    <property type="match status" value="1"/>
</dbReference>
<keyword evidence="6 8" id="KW-0408">Iron</keyword>
<accession>A0A6J1HTM0</accession>
<keyword evidence="5 9" id="KW-0560">Oxidoreductase</keyword>
<dbReference type="AlphaFoldDB" id="A0A6J1HTM0"/>
<dbReference type="FunFam" id="1.10.630.10:FF:000011">
    <property type="entry name" value="Cytochrome P450 83B1"/>
    <property type="match status" value="1"/>
</dbReference>
<dbReference type="KEGG" id="cmax:111466484"/>
<dbReference type="Pfam" id="PF00067">
    <property type="entry name" value="p450"/>
    <property type="match status" value="1"/>
</dbReference>
<dbReference type="InterPro" id="IPR017972">
    <property type="entry name" value="Cyt_P450_CS"/>
</dbReference>
<dbReference type="GO" id="GO:0005506">
    <property type="term" value="F:iron ion binding"/>
    <property type="evidence" value="ECO:0007669"/>
    <property type="project" value="InterPro"/>
</dbReference>
<dbReference type="Gene3D" id="1.10.630.10">
    <property type="entry name" value="Cytochrome P450"/>
    <property type="match status" value="1"/>
</dbReference>
<sequence>MFFLSFLNSFSISMSFLHFPPWLHLIIFLSSLFIILKWKAAANKRKCNFPPSPPKIPIIGNLHQLGKLPHKSLWRLSQLYGPIMSLSLGRIEIIIISSVETARALLKIHDLQSCNRPQTHAIKKFSYNFLDIAFSPYSDYWREIRKICMLEFFSMKRVLSYKPIREQEVGLFIESISQSASCGAVVDLSEKSIALTAGVIFRIAFGKQFEGDGFHELISEVEALLGSYSASEFFPVPFVGEVFDWFSGRETRLERVFNEMNGLFQEVIDEHLCPQRPKPEQDDIIDVLLAISKNQVEPCSVVITHENIKAILFDIFLAGLDTSSITIVWAMAELAKNSKLMKKAQEEIRNYVGNKRKVTEKDVEELPYLKMIVKETLRLHPPAPLLLPRETISHFKIEDYNFYPKTMVQVNVWAIGRDPTYWKDPEEFLPERFAESSIDYKGQHFELLPFGAGRRICPGLNMGVKTVELALANLLYHYDWKLPNGMKEEDLDMEENSGLSLTIYKKLPLKLVPILYHP</sequence>
<evidence type="ECO:0000256" key="2">
    <source>
        <dbReference type="ARBA" id="ARBA00010617"/>
    </source>
</evidence>
<keyword evidence="7 9" id="KW-0503">Monooxygenase</keyword>
<proteinExistence type="inferred from homology"/>
<dbReference type="GO" id="GO:0020037">
    <property type="term" value="F:heme binding"/>
    <property type="evidence" value="ECO:0007669"/>
    <property type="project" value="InterPro"/>
</dbReference>
<dbReference type="GO" id="GO:0004497">
    <property type="term" value="F:monooxygenase activity"/>
    <property type="evidence" value="ECO:0007669"/>
    <property type="project" value="UniProtKB-KW"/>
</dbReference>
<protein>
    <submittedName>
        <fullName evidence="12">Cytochrome P450 71B34-like isoform X1</fullName>
    </submittedName>
</protein>
<evidence type="ECO:0000313" key="12">
    <source>
        <dbReference type="RefSeq" id="XP_022966918.1"/>
    </source>
</evidence>
<evidence type="ECO:0000256" key="9">
    <source>
        <dbReference type="RuleBase" id="RU000461"/>
    </source>
</evidence>
<evidence type="ECO:0000313" key="11">
    <source>
        <dbReference type="Proteomes" id="UP000504608"/>
    </source>
</evidence>
<dbReference type="Proteomes" id="UP000504608">
    <property type="component" value="Unplaced"/>
</dbReference>
<feature type="transmembrane region" description="Helical" evidence="10">
    <location>
        <begin position="12"/>
        <end position="36"/>
    </location>
</feature>
<keyword evidence="11" id="KW-1185">Reference proteome</keyword>
<dbReference type="InterPro" id="IPR002401">
    <property type="entry name" value="Cyt_P450_E_grp-I"/>
</dbReference>
<dbReference type="PRINTS" id="PR00463">
    <property type="entry name" value="EP450I"/>
</dbReference>
<evidence type="ECO:0000256" key="4">
    <source>
        <dbReference type="ARBA" id="ARBA00022723"/>
    </source>
</evidence>
<dbReference type="RefSeq" id="XP_022966918.1">
    <property type="nucleotide sequence ID" value="XM_023111150.1"/>
</dbReference>
<evidence type="ECO:0000256" key="7">
    <source>
        <dbReference type="ARBA" id="ARBA00023033"/>
    </source>
</evidence>
<comment type="cofactor">
    <cofactor evidence="1 8">
        <name>heme</name>
        <dbReference type="ChEBI" id="CHEBI:30413"/>
    </cofactor>
</comment>
<keyword evidence="4 8" id="KW-0479">Metal-binding</keyword>
<evidence type="ECO:0000256" key="8">
    <source>
        <dbReference type="PIRSR" id="PIRSR602401-1"/>
    </source>
</evidence>
<evidence type="ECO:0000256" key="10">
    <source>
        <dbReference type="SAM" id="Phobius"/>
    </source>
</evidence>
<dbReference type="GeneID" id="111466484"/>
<keyword evidence="10" id="KW-0812">Transmembrane</keyword>
<feature type="binding site" description="axial binding residue" evidence="8">
    <location>
        <position position="457"/>
    </location>
    <ligand>
        <name>heme</name>
        <dbReference type="ChEBI" id="CHEBI:30413"/>
    </ligand>
    <ligandPart>
        <name>Fe</name>
        <dbReference type="ChEBI" id="CHEBI:18248"/>
    </ligandPart>
</feature>
<dbReference type="GO" id="GO:0016705">
    <property type="term" value="F:oxidoreductase activity, acting on paired donors, with incorporation or reduction of molecular oxygen"/>
    <property type="evidence" value="ECO:0007669"/>
    <property type="project" value="InterPro"/>
</dbReference>
<evidence type="ECO:0000256" key="1">
    <source>
        <dbReference type="ARBA" id="ARBA00001971"/>
    </source>
</evidence>
<keyword evidence="3 8" id="KW-0349">Heme</keyword>
<evidence type="ECO:0000256" key="3">
    <source>
        <dbReference type="ARBA" id="ARBA00022617"/>
    </source>
</evidence>